<comment type="caution">
    <text evidence="6">The sequence shown here is derived from an EMBL/GenBank/DDBJ whole genome shotgun (WGS) entry which is preliminary data.</text>
</comment>
<keyword evidence="5" id="KW-0443">Lipid metabolism</keyword>
<dbReference type="Proteomes" id="UP001595378">
    <property type="component" value="Unassembled WGS sequence"/>
</dbReference>
<dbReference type="CDD" id="cd02440">
    <property type="entry name" value="AdoMet_MTases"/>
    <property type="match status" value="1"/>
</dbReference>
<dbReference type="PANTHER" id="PTHR43667:SF1">
    <property type="entry name" value="CYCLOPROPANE-FATTY-ACYL-PHOSPHOLIPID SYNTHASE"/>
    <property type="match status" value="1"/>
</dbReference>
<dbReference type="InterPro" id="IPR003333">
    <property type="entry name" value="CMAS"/>
</dbReference>
<keyword evidence="3 6" id="KW-0808">Transferase</keyword>
<dbReference type="EC" id="2.1.1.-" evidence="6"/>
<name>A0ABV7EEP7_9SPHN</name>
<accession>A0ABV7EEP7</accession>
<dbReference type="Gene3D" id="3.40.50.150">
    <property type="entry name" value="Vaccinia Virus protein VP39"/>
    <property type="match status" value="1"/>
</dbReference>
<sequence>MTSSEKLLDKLVARLLTQGTITLHHASGTSTTHGTPTPGFPDLALRLADTRVARDVLLDPRLGLGEAYMDGRFSVEGGDIMDFLSLVRANNPWEKKGRLAPPSPLRALTGKVKAAIRAVNKPGSSRRNVAHHYDIGNALYRLMLDADHMQYSCAYFPRDNMTLEQAQEAKLAHIAAKLKLEPGLRVLDIGCGWGGMAIFLASRAGVTVHGITLSQEQLALAHERATAAGVADKVTFELVDYRDLAAREVQYDRIVSVGMFEHVGVPQFETFFRACATMLKDDGVMLLHTIGRMGGPGRTDAFTDKWIFPGGYIPALSETVAASEKVRLIAADVEMLRLHYAKTIRHWYTRTLAHRDEIVALFDERFFRLWTFYLAGAATSFECGAMCNYQIQYVRNRHALPLTRGYIEESEASLLSHC</sequence>
<keyword evidence="2 6" id="KW-0489">Methyltransferase</keyword>
<evidence type="ECO:0000256" key="2">
    <source>
        <dbReference type="ARBA" id="ARBA00022603"/>
    </source>
</evidence>
<dbReference type="SUPFAM" id="SSF53335">
    <property type="entry name" value="S-adenosyl-L-methionine-dependent methyltransferases"/>
    <property type="match status" value="1"/>
</dbReference>
<evidence type="ECO:0000256" key="4">
    <source>
        <dbReference type="ARBA" id="ARBA00022691"/>
    </source>
</evidence>
<evidence type="ECO:0000256" key="5">
    <source>
        <dbReference type="ARBA" id="ARBA00023098"/>
    </source>
</evidence>
<evidence type="ECO:0000313" key="7">
    <source>
        <dbReference type="Proteomes" id="UP001595378"/>
    </source>
</evidence>
<dbReference type="RefSeq" id="WP_336919555.1">
    <property type="nucleotide sequence ID" value="NZ_JBANRN010000011.1"/>
</dbReference>
<keyword evidence="4" id="KW-0949">S-adenosyl-L-methionine</keyword>
<dbReference type="InterPro" id="IPR029063">
    <property type="entry name" value="SAM-dependent_MTases_sf"/>
</dbReference>
<dbReference type="GO" id="GO:0032259">
    <property type="term" value="P:methylation"/>
    <property type="evidence" value="ECO:0007669"/>
    <property type="project" value="UniProtKB-KW"/>
</dbReference>
<protein>
    <submittedName>
        <fullName evidence="6">Class I SAM-dependent methyltransferase</fullName>
        <ecNumber evidence="6">2.1.1.-</ecNumber>
    </submittedName>
</protein>
<gene>
    <name evidence="6" type="ORF">ACFODK_09805</name>
</gene>
<evidence type="ECO:0000256" key="3">
    <source>
        <dbReference type="ARBA" id="ARBA00022679"/>
    </source>
</evidence>
<reference evidence="7" key="1">
    <citation type="journal article" date="2019" name="Int. J. Syst. Evol. Microbiol.">
        <title>The Global Catalogue of Microorganisms (GCM) 10K type strain sequencing project: providing services to taxonomists for standard genome sequencing and annotation.</title>
        <authorList>
            <consortium name="The Broad Institute Genomics Platform"/>
            <consortium name="The Broad Institute Genome Sequencing Center for Infectious Disease"/>
            <person name="Wu L."/>
            <person name="Ma J."/>
        </authorList>
    </citation>
    <scope>NUCLEOTIDE SEQUENCE [LARGE SCALE GENOMIC DNA]</scope>
    <source>
        <strain evidence="7">KCTC 52606</strain>
    </source>
</reference>
<proteinExistence type="inferred from homology"/>
<dbReference type="EMBL" id="JBHRSU010000030">
    <property type="protein sequence ID" value="MFC3101184.1"/>
    <property type="molecule type" value="Genomic_DNA"/>
</dbReference>
<organism evidence="6 7">
    <name type="scientific">Alteraurantiacibacter lauratis</name>
    <dbReference type="NCBI Taxonomy" id="2054627"/>
    <lineage>
        <taxon>Bacteria</taxon>
        <taxon>Pseudomonadati</taxon>
        <taxon>Pseudomonadota</taxon>
        <taxon>Alphaproteobacteria</taxon>
        <taxon>Sphingomonadales</taxon>
        <taxon>Erythrobacteraceae</taxon>
        <taxon>Alteraurantiacibacter</taxon>
    </lineage>
</organism>
<dbReference type="GO" id="GO:0008168">
    <property type="term" value="F:methyltransferase activity"/>
    <property type="evidence" value="ECO:0007669"/>
    <property type="project" value="UniProtKB-KW"/>
</dbReference>
<keyword evidence="7" id="KW-1185">Reference proteome</keyword>
<dbReference type="Pfam" id="PF02353">
    <property type="entry name" value="CMAS"/>
    <property type="match status" value="1"/>
</dbReference>
<dbReference type="PIRSF" id="PIRSF003085">
    <property type="entry name" value="CMAS"/>
    <property type="match status" value="1"/>
</dbReference>
<dbReference type="PANTHER" id="PTHR43667">
    <property type="entry name" value="CYCLOPROPANE-FATTY-ACYL-PHOSPHOLIPID SYNTHASE"/>
    <property type="match status" value="1"/>
</dbReference>
<evidence type="ECO:0000313" key="6">
    <source>
        <dbReference type="EMBL" id="MFC3101184.1"/>
    </source>
</evidence>
<dbReference type="InterPro" id="IPR050723">
    <property type="entry name" value="CFA/CMAS"/>
</dbReference>
<evidence type="ECO:0000256" key="1">
    <source>
        <dbReference type="ARBA" id="ARBA00010815"/>
    </source>
</evidence>
<comment type="similarity">
    <text evidence="1">Belongs to the CFA/CMAS family.</text>
</comment>